<gene>
    <name evidence="1" type="ORF">SJ05684_b55760</name>
</gene>
<name>A0A249PKV3_9HYPH</name>
<dbReference type="Proteomes" id="UP000217211">
    <property type="component" value="Plasmid pSJ05684b"/>
</dbReference>
<evidence type="ECO:0000313" key="1">
    <source>
        <dbReference type="EMBL" id="ASY66558.1"/>
    </source>
</evidence>
<evidence type="ECO:0000313" key="2">
    <source>
        <dbReference type="Proteomes" id="UP000217211"/>
    </source>
</evidence>
<dbReference type="EMBL" id="CP023068">
    <property type="protein sequence ID" value="ASY66558.1"/>
    <property type="molecule type" value="Genomic_DNA"/>
</dbReference>
<keyword evidence="1" id="KW-0614">Plasmid</keyword>
<reference evidence="1 2" key="1">
    <citation type="submission" date="2017-08" db="EMBL/GenBank/DDBJ databases">
        <title>Multipartite genome sequences of Sinorhizobium species nodulating soybeans.</title>
        <authorList>
            <person name="Tian C.F."/>
        </authorList>
    </citation>
    <scope>NUCLEOTIDE SEQUENCE [LARGE SCALE GENOMIC DNA]</scope>
    <source>
        <strain evidence="1 2">CCBAU 05684</strain>
        <plasmid evidence="2">psj05684b</plasmid>
    </source>
</reference>
<dbReference type="AlphaFoldDB" id="A0A249PKV3"/>
<keyword evidence="2" id="KW-1185">Reference proteome</keyword>
<accession>A0A249PKV3</accession>
<protein>
    <submittedName>
        <fullName evidence="1">Uncharacterized protein</fullName>
    </submittedName>
</protein>
<organism evidence="1 2">
    <name type="scientific">Sinorhizobium sojae CCBAU 05684</name>
    <dbReference type="NCBI Taxonomy" id="716928"/>
    <lineage>
        <taxon>Bacteria</taxon>
        <taxon>Pseudomonadati</taxon>
        <taxon>Pseudomonadota</taxon>
        <taxon>Alphaproteobacteria</taxon>
        <taxon>Hyphomicrobiales</taxon>
        <taxon>Rhizobiaceae</taxon>
        <taxon>Sinorhizobium/Ensifer group</taxon>
        <taxon>Sinorhizobium</taxon>
    </lineage>
</organism>
<dbReference type="KEGG" id="esj:SJ05684_b55760"/>
<geneLocation type="plasmid" evidence="2">
    <name>psj05684b</name>
</geneLocation>
<proteinExistence type="predicted"/>
<sequence>MFQKFPNRVCASARFIPKRFIDFIGKWVTHCRNTVDYLDCLILTLSDKIQVAFSN</sequence>